<evidence type="ECO:0000313" key="2">
    <source>
        <dbReference type="EMBL" id="CAH2350677.1"/>
    </source>
</evidence>
<reference evidence="2" key="1">
    <citation type="submission" date="2022-03" db="EMBL/GenBank/DDBJ databases">
        <authorList>
            <person name="Legras J.-L."/>
            <person name="Devillers H."/>
            <person name="Grondin C."/>
        </authorList>
    </citation>
    <scope>NUCLEOTIDE SEQUENCE</scope>
    <source>
        <strain evidence="2">CLIB 1423</strain>
    </source>
</reference>
<dbReference type="Pfam" id="PF10175">
    <property type="entry name" value="MPP6"/>
    <property type="match status" value="1"/>
</dbReference>
<protein>
    <submittedName>
        <fullName evidence="2">Uncharacterized protein</fullName>
    </submittedName>
</protein>
<dbReference type="AlphaFoldDB" id="A0A9P0QL69"/>
<evidence type="ECO:0000313" key="3">
    <source>
        <dbReference type="Proteomes" id="UP000837801"/>
    </source>
</evidence>
<dbReference type="OrthoDB" id="4084022at2759"/>
<feature type="compositionally biased region" description="Basic and acidic residues" evidence="1">
    <location>
        <begin position="19"/>
        <end position="34"/>
    </location>
</feature>
<name>A0A9P0QL69_9ASCO</name>
<comment type="caution">
    <text evidence="2">The sequence shown here is derived from an EMBL/GenBank/DDBJ whole genome shotgun (WGS) entry which is preliminary data.</text>
</comment>
<accession>A0A9P0QL69</accession>
<sequence>MSNLSSRVMNMKFMQKGGTETKEEETVKNVRDSSEWALPSSSNIISKSRKSNAVETIGYTSINAYNSEDISQASASAPSVRRVWGTPKVSDADSESGKEELKISKLKDSIDKKTKKSSQSEDAPKEFLRNLWDKSQQYSEEQVNEEEVELSKKRKGDYIPNIKFKQKRLPN</sequence>
<keyword evidence="3" id="KW-1185">Reference proteome</keyword>
<dbReference type="Proteomes" id="UP000837801">
    <property type="component" value="Unassembled WGS sequence"/>
</dbReference>
<gene>
    <name evidence="2" type="ORF">CLIB1423_02S02608</name>
</gene>
<feature type="compositionally biased region" description="Basic and acidic residues" evidence="1">
    <location>
        <begin position="95"/>
        <end position="128"/>
    </location>
</feature>
<feature type="region of interest" description="Disordered" evidence="1">
    <location>
        <begin position="72"/>
        <end position="128"/>
    </location>
</feature>
<feature type="region of interest" description="Disordered" evidence="1">
    <location>
        <begin position="1"/>
        <end position="51"/>
    </location>
</feature>
<organism evidence="2 3">
    <name type="scientific">[Candida] railenensis</name>
    <dbReference type="NCBI Taxonomy" id="45579"/>
    <lineage>
        <taxon>Eukaryota</taxon>
        <taxon>Fungi</taxon>
        <taxon>Dikarya</taxon>
        <taxon>Ascomycota</taxon>
        <taxon>Saccharomycotina</taxon>
        <taxon>Pichiomycetes</taxon>
        <taxon>Debaryomycetaceae</taxon>
        <taxon>Kurtzmaniella</taxon>
    </lineage>
</organism>
<dbReference type="EMBL" id="CAKXYY010000002">
    <property type="protein sequence ID" value="CAH2350677.1"/>
    <property type="molecule type" value="Genomic_DNA"/>
</dbReference>
<evidence type="ECO:0000256" key="1">
    <source>
        <dbReference type="SAM" id="MobiDB-lite"/>
    </source>
</evidence>
<proteinExistence type="predicted"/>